<dbReference type="EMBL" id="KB300677">
    <property type="protein sequence ID" value="ELU06417.1"/>
    <property type="molecule type" value="Genomic_DNA"/>
</dbReference>
<dbReference type="FunCoup" id="R7UR52">
    <property type="interactions" value="870"/>
</dbReference>
<dbReference type="EMBL" id="AMQN01007428">
    <property type="status" value="NOT_ANNOTATED_CDS"/>
    <property type="molecule type" value="Genomic_DNA"/>
</dbReference>
<keyword evidence="2" id="KW-0677">Repeat</keyword>
<dbReference type="Pfam" id="PF01344">
    <property type="entry name" value="Kelch_1"/>
    <property type="match status" value="1"/>
</dbReference>
<protein>
    <recommendedName>
        <fullName evidence="4">Kelch domain-containing protein 10</fullName>
    </recommendedName>
</protein>
<dbReference type="GO" id="GO:0032874">
    <property type="term" value="P:positive regulation of stress-activated MAPK cascade"/>
    <property type="evidence" value="ECO:0007669"/>
    <property type="project" value="TreeGrafter"/>
</dbReference>
<reference evidence="6" key="3">
    <citation type="submission" date="2015-06" db="UniProtKB">
        <authorList>
            <consortium name="EnsemblMetazoa"/>
        </authorList>
    </citation>
    <scope>IDENTIFICATION</scope>
</reference>
<dbReference type="AlphaFoldDB" id="R7UR52"/>
<dbReference type="InterPro" id="IPR015915">
    <property type="entry name" value="Kelch-typ_b-propeller"/>
</dbReference>
<feature type="non-terminal residue" evidence="5">
    <location>
        <position position="1"/>
    </location>
</feature>
<keyword evidence="7" id="KW-1185">Reference proteome</keyword>
<dbReference type="SUPFAM" id="SSF117281">
    <property type="entry name" value="Kelch motif"/>
    <property type="match status" value="1"/>
</dbReference>
<dbReference type="PANTHER" id="PTHR46428:SF1">
    <property type="entry name" value="KELCH DOMAIN-CONTAINING PROTEIN 10"/>
    <property type="match status" value="1"/>
</dbReference>
<reference evidence="5 7" key="2">
    <citation type="journal article" date="2013" name="Nature">
        <title>Insights into bilaterian evolution from three spiralian genomes.</title>
        <authorList>
            <person name="Simakov O."/>
            <person name="Marletaz F."/>
            <person name="Cho S.J."/>
            <person name="Edsinger-Gonzales E."/>
            <person name="Havlak P."/>
            <person name="Hellsten U."/>
            <person name="Kuo D.H."/>
            <person name="Larsson T."/>
            <person name="Lv J."/>
            <person name="Arendt D."/>
            <person name="Savage R."/>
            <person name="Osoegawa K."/>
            <person name="de Jong P."/>
            <person name="Grimwood J."/>
            <person name="Chapman J.A."/>
            <person name="Shapiro H."/>
            <person name="Aerts A."/>
            <person name="Otillar R.P."/>
            <person name="Terry A.Y."/>
            <person name="Boore J.L."/>
            <person name="Grigoriev I.V."/>
            <person name="Lindberg D.R."/>
            <person name="Seaver E.C."/>
            <person name="Weisblat D.A."/>
            <person name="Putnam N.H."/>
            <person name="Rokhsar D.S."/>
        </authorList>
    </citation>
    <scope>NUCLEOTIDE SEQUENCE</scope>
    <source>
        <strain evidence="5 7">I ESC-2004</strain>
    </source>
</reference>
<evidence type="ECO:0000313" key="6">
    <source>
        <dbReference type="EnsemblMetazoa" id="CapteP112378"/>
    </source>
</evidence>
<reference evidence="7" key="1">
    <citation type="submission" date="2012-12" db="EMBL/GenBank/DDBJ databases">
        <authorList>
            <person name="Hellsten U."/>
            <person name="Grimwood J."/>
            <person name="Chapman J.A."/>
            <person name="Shapiro H."/>
            <person name="Aerts A."/>
            <person name="Otillar R.P."/>
            <person name="Terry A.Y."/>
            <person name="Boore J.L."/>
            <person name="Simakov O."/>
            <person name="Marletaz F."/>
            <person name="Cho S.-J."/>
            <person name="Edsinger-Gonzales E."/>
            <person name="Havlak P."/>
            <person name="Kuo D.-H."/>
            <person name="Larsson T."/>
            <person name="Lv J."/>
            <person name="Arendt D."/>
            <person name="Savage R."/>
            <person name="Osoegawa K."/>
            <person name="de Jong P."/>
            <person name="Lindberg D.R."/>
            <person name="Seaver E.C."/>
            <person name="Weisblat D.A."/>
            <person name="Putnam N.H."/>
            <person name="Grigoriev I.V."/>
            <person name="Rokhsar D.S."/>
        </authorList>
    </citation>
    <scope>NUCLEOTIDE SEQUENCE</scope>
    <source>
        <strain evidence="7">I ESC-2004</strain>
    </source>
</reference>
<proteinExistence type="inferred from homology"/>
<dbReference type="InterPro" id="IPR011043">
    <property type="entry name" value="Gal_Oxase/kelch_b-propeller"/>
</dbReference>
<dbReference type="SUPFAM" id="SSF50965">
    <property type="entry name" value="Galactose oxidase, central domain"/>
    <property type="match status" value="1"/>
</dbReference>
<evidence type="ECO:0000256" key="1">
    <source>
        <dbReference type="ARBA" id="ARBA00022441"/>
    </source>
</evidence>
<accession>R7UR52</accession>
<evidence type="ECO:0000256" key="4">
    <source>
        <dbReference type="ARBA" id="ARBA00041041"/>
    </source>
</evidence>
<evidence type="ECO:0000313" key="5">
    <source>
        <dbReference type="EMBL" id="ELU06417.1"/>
    </source>
</evidence>
<dbReference type="OMA" id="IHKHYLY"/>
<dbReference type="EnsemblMetazoa" id="CapteT112378">
    <property type="protein sequence ID" value="CapteP112378"/>
    <property type="gene ID" value="CapteG112378"/>
</dbReference>
<gene>
    <name evidence="5" type="ORF">CAPTEDRAFT_112378</name>
</gene>
<dbReference type="STRING" id="283909.R7UR52"/>
<dbReference type="InterPro" id="IPR006652">
    <property type="entry name" value="Kelch_1"/>
</dbReference>
<dbReference type="OrthoDB" id="7676067at2759"/>
<evidence type="ECO:0000313" key="7">
    <source>
        <dbReference type="Proteomes" id="UP000014760"/>
    </source>
</evidence>
<sequence>HEGPCARSGHRVVCTASDLFCYGGYNPDYENTEADEYEDEEDTVAATYPLFRELWRYNFASRKWTRLTTRGSMPSELASHSATLLGNNMFVLGGSGIPFGYTASQELHIYNLRTNTWQKLACRGEKPPRLYGHTVNIIDKYLYRFGGTTGWEYNGQVHRLDLQTHEWSLIAKEDNKSPGKRYRHESVCYKNEMYIFGGGQSDCVYDFEKLPVFHLDDFSWRYCRTKGDASVQTGFPPARRCHSCVSHKKDVFISGGYNGRDVFDDIWHLNLDLMQWMCLSAKIPKPTYFHAAALTPGGDRMFIFGGLHGINDQRTADFYEIWLKVPSLREMTWQYFSTNCPKLICSEPNQLLHLGIPADLVHRIS</sequence>
<evidence type="ECO:0000256" key="3">
    <source>
        <dbReference type="ARBA" id="ARBA00038487"/>
    </source>
</evidence>
<name>R7UR52_CAPTE</name>
<dbReference type="InterPro" id="IPR052125">
    <property type="entry name" value="KLHDC10"/>
</dbReference>
<dbReference type="Pfam" id="PF24681">
    <property type="entry name" value="Kelch_KLHDC2_KLHL20_DRC7"/>
    <property type="match status" value="1"/>
</dbReference>
<dbReference type="Gene3D" id="2.120.10.80">
    <property type="entry name" value="Kelch-type beta propeller"/>
    <property type="match status" value="2"/>
</dbReference>
<keyword evidence="1" id="KW-0880">Kelch repeat</keyword>
<dbReference type="HOGENOM" id="CLU_030914_0_0_1"/>
<evidence type="ECO:0000256" key="2">
    <source>
        <dbReference type="ARBA" id="ARBA00022737"/>
    </source>
</evidence>
<dbReference type="PANTHER" id="PTHR46428">
    <property type="entry name" value="KELCH DOMAIN-CONTAINING PROTEIN 10"/>
    <property type="match status" value="1"/>
</dbReference>
<organism evidence="5">
    <name type="scientific">Capitella teleta</name>
    <name type="common">Polychaete worm</name>
    <dbReference type="NCBI Taxonomy" id="283909"/>
    <lineage>
        <taxon>Eukaryota</taxon>
        <taxon>Metazoa</taxon>
        <taxon>Spiralia</taxon>
        <taxon>Lophotrochozoa</taxon>
        <taxon>Annelida</taxon>
        <taxon>Polychaeta</taxon>
        <taxon>Sedentaria</taxon>
        <taxon>Scolecida</taxon>
        <taxon>Capitellidae</taxon>
        <taxon>Capitella</taxon>
    </lineage>
</organism>
<comment type="similarity">
    <text evidence="3">Belongs to the KLHDC10 family.</text>
</comment>
<dbReference type="Proteomes" id="UP000014760">
    <property type="component" value="Unassembled WGS sequence"/>
</dbReference>